<dbReference type="PIRSF" id="PIRSF033239">
    <property type="entry name" value="ExoD"/>
    <property type="match status" value="1"/>
</dbReference>
<evidence type="ECO:0000256" key="1">
    <source>
        <dbReference type="SAM" id="Phobius"/>
    </source>
</evidence>
<keyword evidence="1" id="KW-0812">Transmembrane</keyword>
<dbReference type="EMBL" id="JACHHR010000001">
    <property type="protein sequence ID" value="MBB5210649.1"/>
    <property type="molecule type" value="Genomic_DNA"/>
</dbReference>
<name>A0A6P1TBD2_9GAMM</name>
<keyword evidence="4" id="KW-1185">Reference proteome</keyword>
<feature type="transmembrane region" description="Helical" evidence="1">
    <location>
        <begin position="63"/>
        <end position="89"/>
    </location>
</feature>
<dbReference type="InterPro" id="IPR010331">
    <property type="entry name" value="ExoD"/>
</dbReference>
<evidence type="ECO:0000313" key="3">
    <source>
        <dbReference type="EMBL" id="QHQ38890.1"/>
    </source>
</evidence>
<keyword evidence="1" id="KW-0472">Membrane</keyword>
<evidence type="ECO:0000313" key="5">
    <source>
        <dbReference type="Proteomes" id="UP000563601"/>
    </source>
</evidence>
<reference evidence="3 4" key="1">
    <citation type="submission" date="2020-01" db="EMBL/GenBank/DDBJ databases">
        <title>The possibility of degradation of plastic by Microbulbifer hydrolyticus IRE-31.</title>
        <authorList>
            <person name="Liu L."/>
        </authorList>
    </citation>
    <scope>NUCLEOTIDE SEQUENCE [LARGE SCALE GENOMIC DNA]</scope>
    <source>
        <strain evidence="3 4">IRE-31</strain>
    </source>
</reference>
<dbReference type="AlphaFoldDB" id="A0A6P1TBD2"/>
<keyword evidence="1" id="KW-1133">Transmembrane helix</keyword>
<dbReference type="RefSeq" id="WP_161858217.1">
    <property type="nucleotide sequence ID" value="NZ_CP047491.1"/>
</dbReference>
<dbReference type="OrthoDB" id="8635607at2"/>
<feature type="transmembrane region" description="Helical" evidence="1">
    <location>
        <begin position="34"/>
        <end position="51"/>
    </location>
</feature>
<gene>
    <name evidence="3" type="ORF">GTQ55_07765</name>
    <name evidence="2" type="ORF">HNQ53_000837</name>
</gene>
<dbReference type="Proteomes" id="UP000464675">
    <property type="component" value="Chromosome"/>
</dbReference>
<protein>
    <submittedName>
        <fullName evidence="3">Exopolysaccharide biosynthesis protein</fullName>
    </submittedName>
</protein>
<feature type="transmembrane region" description="Helical" evidence="1">
    <location>
        <begin position="173"/>
        <end position="193"/>
    </location>
</feature>
<evidence type="ECO:0000313" key="2">
    <source>
        <dbReference type="EMBL" id="MBB5210649.1"/>
    </source>
</evidence>
<dbReference type="Pfam" id="PF06055">
    <property type="entry name" value="ExoD"/>
    <property type="match status" value="1"/>
</dbReference>
<proteinExistence type="predicted"/>
<feature type="transmembrane region" description="Helical" evidence="1">
    <location>
        <begin position="148"/>
        <end position="166"/>
    </location>
</feature>
<dbReference type="EMBL" id="CP047491">
    <property type="protein sequence ID" value="QHQ38890.1"/>
    <property type="molecule type" value="Genomic_DNA"/>
</dbReference>
<accession>A0A6P1TBD2</accession>
<dbReference type="Proteomes" id="UP000563601">
    <property type="component" value="Unassembled WGS sequence"/>
</dbReference>
<dbReference type="PANTHER" id="PTHR41795:SF1">
    <property type="entry name" value="EXOPOLYSACCHARIDE SYNTHESIS PROTEIN"/>
    <property type="match status" value="1"/>
</dbReference>
<evidence type="ECO:0000313" key="4">
    <source>
        <dbReference type="Proteomes" id="UP000464675"/>
    </source>
</evidence>
<organism evidence="2 5">
    <name type="scientific">Microbulbifer hydrolyticus</name>
    <dbReference type="NCBI Taxonomy" id="48074"/>
    <lineage>
        <taxon>Bacteria</taxon>
        <taxon>Pseudomonadati</taxon>
        <taxon>Pseudomonadota</taxon>
        <taxon>Gammaproteobacteria</taxon>
        <taxon>Cellvibrionales</taxon>
        <taxon>Microbulbiferaceae</taxon>
        <taxon>Microbulbifer</taxon>
    </lineage>
</organism>
<feature type="transmembrane region" description="Helical" evidence="1">
    <location>
        <begin position="123"/>
        <end position="142"/>
    </location>
</feature>
<sequence length="194" mass="21326">MPEEITSLTQLLYQLETLARKRDRVSLEMVMQRVGLRSFAPILLLAGLVLFSPLSGLPGVPTLMAILVLLVSIQMLAFRTHFWLPGWLLQRSIPQRKLLLALHWLKKPAAVLDRWLSPRLEILVSRVGSFVIALVCCAIALFLPLMEVVPFSATIAGLALATFALAMIAHDGLVVLIAIVITGLVPGMIVNTLF</sequence>
<dbReference type="PANTHER" id="PTHR41795">
    <property type="entry name" value="EXOPOLYSACCHARIDE SYNTHESIS PROTEIN"/>
    <property type="match status" value="1"/>
</dbReference>
<reference evidence="2 5" key="2">
    <citation type="submission" date="2020-08" db="EMBL/GenBank/DDBJ databases">
        <title>Genomic Encyclopedia of Type Strains, Phase IV (KMG-IV): sequencing the most valuable type-strain genomes for metagenomic binning, comparative biology and taxonomic classification.</title>
        <authorList>
            <person name="Goeker M."/>
        </authorList>
    </citation>
    <scope>NUCLEOTIDE SEQUENCE [LARGE SCALE GENOMIC DNA]</scope>
    <source>
        <strain evidence="2 5">DSM 11525</strain>
    </source>
</reference>